<feature type="non-terminal residue" evidence="1">
    <location>
        <position position="27"/>
    </location>
</feature>
<evidence type="ECO:0000313" key="1">
    <source>
        <dbReference type="EMBL" id="SVA85392.1"/>
    </source>
</evidence>
<name>A0A381Z963_9ZZZZ</name>
<accession>A0A381Z963</accession>
<organism evidence="1">
    <name type="scientific">marine metagenome</name>
    <dbReference type="NCBI Taxonomy" id="408172"/>
    <lineage>
        <taxon>unclassified sequences</taxon>
        <taxon>metagenomes</taxon>
        <taxon>ecological metagenomes</taxon>
    </lineage>
</organism>
<protein>
    <submittedName>
        <fullName evidence="1">Uncharacterized protein</fullName>
    </submittedName>
</protein>
<reference evidence="1" key="1">
    <citation type="submission" date="2018-05" db="EMBL/GenBank/DDBJ databases">
        <authorList>
            <person name="Lanie J.A."/>
            <person name="Ng W.-L."/>
            <person name="Kazmierczak K.M."/>
            <person name="Andrzejewski T.M."/>
            <person name="Davidsen T.M."/>
            <person name="Wayne K.J."/>
            <person name="Tettelin H."/>
            <person name="Glass J.I."/>
            <person name="Rusch D."/>
            <person name="Podicherti R."/>
            <person name="Tsui H.-C.T."/>
            <person name="Winkler M.E."/>
        </authorList>
    </citation>
    <scope>NUCLEOTIDE SEQUENCE</scope>
</reference>
<gene>
    <name evidence="1" type="ORF">METZ01_LOCUS138246</name>
</gene>
<sequence>MGRPLKFIDLRMRDIFTQDLNAMSHVT</sequence>
<proteinExistence type="predicted"/>
<dbReference type="EMBL" id="UINC01020305">
    <property type="protein sequence ID" value="SVA85392.1"/>
    <property type="molecule type" value="Genomic_DNA"/>
</dbReference>
<dbReference type="AlphaFoldDB" id="A0A381Z963"/>